<dbReference type="Gene3D" id="3.30.70.1230">
    <property type="entry name" value="Nucleotide cyclase"/>
    <property type="match status" value="1"/>
</dbReference>
<evidence type="ECO:0000256" key="1">
    <source>
        <dbReference type="ARBA" id="ARBA00005495"/>
    </source>
</evidence>
<dbReference type="GO" id="GO:0016846">
    <property type="term" value="F:carbon-sulfur lyase activity"/>
    <property type="evidence" value="ECO:0007669"/>
    <property type="project" value="InterPro"/>
</dbReference>
<evidence type="ECO:0000256" key="4">
    <source>
        <dbReference type="ARBA" id="ARBA00023239"/>
    </source>
</evidence>
<comment type="similarity">
    <text evidence="1">Belongs to the Gfa family.</text>
</comment>
<dbReference type="InterPro" id="IPR011057">
    <property type="entry name" value="Mss4-like_sf"/>
</dbReference>
<keyword evidence="8" id="KW-1185">Reference proteome</keyword>
<proteinExistence type="inferred from homology"/>
<keyword evidence="2" id="KW-0479">Metal-binding</keyword>
<dbReference type="GO" id="GO:0035556">
    <property type="term" value="P:intracellular signal transduction"/>
    <property type="evidence" value="ECO:0007669"/>
    <property type="project" value="InterPro"/>
</dbReference>
<evidence type="ECO:0008006" key="9">
    <source>
        <dbReference type="Google" id="ProtNLM"/>
    </source>
</evidence>
<dbReference type="CDD" id="cd07302">
    <property type="entry name" value="CHD"/>
    <property type="match status" value="1"/>
</dbReference>
<name>A0A5S3PPL5_9RHOB</name>
<comment type="caution">
    <text evidence="7">The sequence shown here is derived from an EMBL/GenBank/DDBJ whole genome shotgun (WGS) entry which is preliminary data.</text>
</comment>
<evidence type="ECO:0000259" key="6">
    <source>
        <dbReference type="PROSITE" id="PS51891"/>
    </source>
</evidence>
<dbReference type="GO" id="GO:0004016">
    <property type="term" value="F:adenylate cyclase activity"/>
    <property type="evidence" value="ECO:0007669"/>
    <property type="project" value="UniProtKB-ARBA"/>
</dbReference>
<gene>
    <name evidence="7" type="ORF">FDT80_02350</name>
</gene>
<dbReference type="InterPro" id="IPR006913">
    <property type="entry name" value="CENP-V/GFA"/>
</dbReference>
<sequence>MIRKLAAILAADVVGFAGRMARDEDGTLDRLARLRRDVIGMQVEAHRGRVFKSLGDGFLAEFSSTMEAINCAIGIQKSMARDALRSNSDDALVLRIGVSVGDVVVQGDDLLGNGVNVAARLEALADPAGIAISADVMSQIRGKIDLPLQDCGHQRVKDSDELIHVYKTKAREDGATRGIFNFDTDPLAAEIVTGGCLCGAVRYEIGVPQISTGFCHCRICQKFTGSAMSAWTAFPAKGVTFVRGTPRYFASSPIAERGFCAACGSGLTYRLLRPHVAAYLIIFTGSLDAPQGYAPAAHSGIESQMPWLDILDDLPRTRCADSRVLQEAWSSVGLPEPETWGPMAKPPAAS</sequence>
<dbReference type="OrthoDB" id="9807246at2"/>
<protein>
    <recommendedName>
        <fullName evidence="9">GFA family protein</fullName>
    </recommendedName>
</protein>
<dbReference type="PANTHER" id="PTHR33337">
    <property type="entry name" value="GFA DOMAIN-CONTAINING PROTEIN"/>
    <property type="match status" value="1"/>
</dbReference>
<evidence type="ECO:0000256" key="2">
    <source>
        <dbReference type="ARBA" id="ARBA00022723"/>
    </source>
</evidence>
<evidence type="ECO:0000313" key="7">
    <source>
        <dbReference type="EMBL" id="TMM54455.1"/>
    </source>
</evidence>
<accession>A0A5S3PPL5</accession>
<keyword evidence="3" id="KW-0862">Zinc</keyword>
<dbReference type="GO" id="GO:0046872">
    <property type="term" value="F:metal ion binding"/>
    <property type="evidence" value="ECO:0007669"/>
    <property type="project" value="UniProtKB-KW"/>
</dbReference>
<feature type="domain" description="Guanylate cyclase" evidence="5">
    <location>
        <begin position="7"/>
        <end position="122"/>
    </location>
</feature>
<dbReference type="PROSITE" id="PS51891">
    <property type="entry name" value="CENP_V_GFA"/>
    <property type="match status" value="1"/>
</dbReference>
<dbReference type="RefSeq" id="WP_138660627.1">
    <property type="nucleotide sequence ID" value="NZ_VANS01000001.1"/>
</dbReference>
<dbReference type="InterPro" id="IPR001054">
    <property type="entry name" value="A/G_cyclase"/>
</dbReference>
<evidence type="ECO:0000259" key="5">
    <source>
        <dbReference type="PROSITE" id="PS50125"/>
    </source>
</evidence>
<dbReference type="EMBL" id="VANS01000001">
    <property type="protein sequence ID" value="TMM54455.1"/>
    <property type="molecule type" value="Genomic_DNA"/>
</dbReference>
<dbReference type="Proteomes" id="UP000309550">
    <property type="component" value="Unassembled WGS sequence"/>
</dbReference>
<feature type="domain" description="CENP-V/GFA" evidence="6">
    <location>
        <begin position="192"/>
        <end position="308"/>
    </location>
</feature>
<dbReference type="PROSITE" id="PS50125">
    <property type="entry name" value="GUANYLATE_CYCLASE_2"/>
    <property type="match status" value="1"/>
</dbReference>
<organism evidence="7 8">
    <name type="scientific">Sulfitobacter sabulilitoris</name>
    <dbReference type="NCBI Taxonomy" id="2562655"/>
    <lineage>
        <taxon>Bacteria</taxon>
        <taxon>Pseudomonadati</taxon>
        <taxon>Pseudomonadota</taxon>
        <taxon>Alphaproteobacteria</taxon>
        <taxon>Rhodobacterales</taxon>
        <taxon>Roseobacteraceae</taxon>
        <taxon>Sulfitobacter</taxon>
    </lineage>
</organism>
<dbReference type="SUPFAM" id="SSF51316">
    <property type="entry name" value="Mss4-like"/>
    <property type="match status" value="1"/>
</dbReference>
<keyword evidence="4" id="KW-0456">Lyase</keyword>
<dbReference type="PANTHER" id="PTHR33337:SF40">
    <property type="entry name" value="CENP-V_GFA DOMAIN-CONTAINING PROTEIN-RELATED"/>
    <property type="match status" value="1"/>
</dbReference>
<reference evidence="7 8" key="1">
    <citation type="submission" date="2019-05" db="EMBL/GenBank/DDBJ databases">
        <title>Sulfitobacter sabulilitoris sp. nov., isolated from a marine sand.</title>
        <authorList>
            <person name="Yoon J.-H."/>
        </authorList>
    </citation>
    <scope>NUCLEOTIDE SEQUENCE [LARGE SCALE GENOMIC DNA]</scope>
    <source>
        <strain evidence="7 8">HSMS-29</strain>
    </source>
</reference>
<dbReference type="Pfam" id="PF00211">
    <property type="entry name" value="Guanylate_cyc"/>
    <property type="match status" value="1"/>
</dbReference>
<dbReference type="SUPFAM" id="SSF55073">
    <property type="entry name" value="Nucleotide cyclase"/>
    <property type="match status" value="1"/>
</dbReference>
<dbReference type="Gene3D" id="3.90.1590.10">
    <property type="entry name" value="glutathione-dependent formaldehyde- activating enzyme (gfa)"/>
    <property type="match status" value="1"/>
</dbReference>
<dbReference type="AlphaFoldDB" id="A0A5S3PPL5"/>
<dbReference type="GO" id="GO:0009190">
    <property type="term" value="P:cyclic nucleotide biosynthetic process"/>
    <property type="evidence" value="ECO:0007669"/>
    <property type="project" value="InterPro"/>
</dbReference>
<evidence type="ECO:0000313" key="8">
    <source>
        <dbReference type="Proteomes" id="UP000309550"/>
    </source>
</evidence>
<dbReference type="InterPro" id="IPR029787">
    <property type="entry name" value="Nucleotide_cyclase"/>
</dbReference>
<evidence type="ECO:0000256" key="3">
    <source>
        <dbReference type="ARBA" id="ARBA00022833"/>
    </source>
</evidence>
<dbReference type="Pfam" id="PF04828">
    <property type="entry name" value="GFA"/>
    <property type="match status" value="1"/>
</dbReference>